<organism evidence="1 2">
    <name type="scientific">Pyricularia oryzae (strain 70-15 / ATCC MYA-4617 / FGSC 8958)</name>
    <name type="common">Rice blast fungus</name>
    <name type="synonym">Magnaporthe oryzae</name>
    <dbReference type="NCBI Taxonomy" id="242507"/>
    <lineage>
        <taxon>Eukaryota</taxon>
        <taxon>Fungi</taxon>
        <taxon>Dikarya</taxon>
        <taxon>Ascomycota</taxon>
        <taxon>Pezizomycotina</taxon>
        <taxon>Sordariomycetes</taxon>
        <taxon>Sordariomycetidae</taxon>
        <taxon>Magnaporthales</taxon>
        <taxon>Pyriculariaceae</taxon>
        <taxon>Pyricularia</taxon>
    </lineage>
</organism>
<dbReference type="InParanoid" id="G4NDK7"/>
<dbReference type="RefSeq" id="XP_003718876.1">
    <property type="nucleotide sequence ID" value="XM_003718828.1"/>
</dbReference>
<accession>G4NDK7</accession>
<proteinExistence type="predicted"/>
<reference evidence="1 2" key="1">
    <citation type="journal article" date="2005" name="Nature">
        <title>The genome sequence of the rice blast fungus Magnaporthe grisea.</title>
        <authorList>
            <person name="Dean R.A."/>
            <person name="Talbot N.J."/>
            <person name="Ebbole D.J."/>
            <person name="Farman M.L."/>
            <person name="Mitchell T.K."/>
            <person name="Orbach M.J."/>
            <person name="Thon M."/>
            <person name="Kulkarni R."/>
            <person name="Xu J.R."/>
            <person name="Pan H."/>
            <person name="Read N.D."/>
            <person name="Lee Y.H."/>
            <person name="Carbone I."/>
            <person name="Brown D."/>
            <person name="Oh Y.Y."/>
            <person name="Donofrio N."/>
            <person name="Jeong J.S."/>
            <person name="Soanes D.M."/>
            <person name="Djonovic S."/>
            <person name="Kolomiets E."/>
            <person name="Rehmeyer C."/>
            <person name="Li W."/>
            <person name="Harding M."/>
            <person name="Kim S."/>
            <person name="Lebrun M.H."/>
            <person name="Bohnert H."/>
            <person name="Coughlan S."/>
            <person name="Butler J."/>
            <person name="Calvo S."/>
            <person name="Ma L.J."/>
            <person name="Nicol R."/>
            <person name="Purcell S."/>
            <person name="Nusbaum C."/>
            <person name="Galagan J.E."/>
            <person name="Birren B.W."/>
        </authorList>
    </citation>
    <scope>NUCLEOTIDE SEQUENCE [LARGE SCALE GENOMIC DNA]</scope>
    <source>
        <strain evidence="2">70-15 / ATCC MYA-4617 / FGSC 8958</strain>
    </source>
</reference>
<dbReference type="KEGG" id="mgr:MGG_17497"/>
<protein>
    <submittedName>
        <fullName evidence="1">Uncharacterized protein</fullName>
    </submittedName>
</protein>
<evidence type="ECO:0000313" key="2">
    <source>
        <dbReference type="Proteomes" id="UP000009058"/>
    </source>
</evidence>
<dbReference type="GeneID" id="12985043"/>
<dbReference type="OrthoDB" id="5252908at2759"/>
<dbReference type="EMBL" id="CM001235">
    <property type="protein sequence ID" value="EHA49292.1"/>
    <property type="molecule type" value="Genomic_DNA"/>
</dbReference>
<name>G4NDK7_PYRO7</name>
<evidence type="ECO:0000313" key="1">
    <source>
        <dbReference type="EMBL" id="EHA49292.1"/>
    </source>
</evidence>
<dbReference type="Proteomes" id="UP000009058">
    <property type="component" value="Chromosome 5"/>
</dbReference>
<dbReference type="VEuPathDB" id="FungiDB:MGG_17497"/>
<sequence length="51" mass="6040">DFVLLIGWKDGKAQFKLKTRAYYARKNIVKLRPPAFVFITNTFLAGKHYFF</sequence>
<gene>
    <name evidence="1" type="ORF">MGG_17497</name>
</gene>
<dbReference type="AlphaFoldDB" id="G4NDK7"/>
<feature type="non-terminal residue" evidence="1">
    <location>
        <position position="51"/>
    </location>
</feature>
<reference key="2">
    <citation type="submission" date="2011-05" db="EMBL/GenBank/DDBJ databases">
        <title>The Genome Sequence of Magnaporthe oryzae 70-15.</title>
        <authorList>
            <consortium name="The Broad Institute Genome Sequencing Platform"/>
            <person name="Ma L.-J."/>
            <person name="Dead R."/>
            <person name="Young S.K."/>
            <person name="Zeng Q."/>
            <person name="Gargeya S."/>
            <person name="Fitzgerald M."/>
            <person name="Haas B."/>
            <person name="Abouelleil A."/>
            <person name="Alvarado L."/>
            <person name="Arachchi H.M."/>
            <person name="Berlin A."/>
            <person name="Brown A."/>
            <person name="Chapman S.B."/>
            <person name="Chen Z."/>
            <person name="Dunbar C."/>
            <person name="Freedman E."/>
            <person name="Gearin G."/>
            <person name="Gellesch M."/>
            <person name="Goldberg J."/>
            <person name="Griggs A."/>
            <person name="Gujja S."/>
            <person name="Heiman D."/>
            <person name="Howarth C."/>
            <person name="Larson L."/>
            <person name="Lui A."/>
            <person name="MacDonald P.J.P."/>
            <person name="Mehta T."/>
            <person name="Montmayeur A."/>
            <person name="Murphy C."/>
            <person name="Neiman D."/>
            <person name="Pearson M."/>
            <person name="Priest M."/>
            <person name="Roberts A."/>
            <person name="Saif S."/>
            <person name="Shea T."/>
            <person name="Shenoy N."/>
            <person name="Sisk P."/>
            <person name="Stolte C."/>
            <person name="Sykes S."/>
            <person name="Yandava C."/>
            <person name="Wortman J."/>
            <person name="Nusbaum C."/>
            <person name="Birren B."/>
        </authorList>
    </citation>
    <scope>NUCLEOTIDE SEQUENCE</scope>
    <source>
        <strain>70-15</strain>
    </source>
</reference>
<keyword evidence="2" id="KW-1185">Reference proteome</keyword>